<dbReference type="InterPro" id="IPR050189">
    <property type="entry name" value="MFS_Efflux_Transporters"/>
</dbReference>
<keyword evidence="5 6" id="KW-0472">Membrane</keyword>
<dbReference type="Proteomes" id="UP000252792">
    <property type="component" value="Unassembled WGS sequence"/>
</dbReference>
<dbReference type="PANTHER" id="PTHR43124">
    <property type="entry name" value="PURINE EFFLUX PUMP PBUE"/>
    <property type="match status" value="1"/>
</dbReference>
<dbReference type="GO" id="GO:0005886">
    <property type="term" value="C:plasma membrane"/>
    <property type="evidence" value="ECO:0007669"/>
    <property type="project" value="UniProtKB-SubCell"/>
</dbReference>
<dbReference type="PROSITE" id="PS50850">
    <property type="entry name" value="MFS"/>
    <property type="match status" value="1"/>
</dbReference>
<dbReference type="RefSeq" id="WP_113915705.1">
    <property type="nucleotide sequence ID" value="NZ_QNSE01000003.1"/>
</dbReference>
<keyword evidence="2" id="KW-1003">Cell membrane</keyword>
<sequence>MRTPLPISVYMLSFGIFIMISCELQVLGMMEQISAALAISIAQTGHLVSIFAASMAIGGPILAILVSRLAVKKTLMMLYIIFILGELLGGFSNTL</sequence>
<keyword evidence="3 6" id="KW-0812">Transmembrane</keyword>
<dbReference type="InterPro" id="IPR036259">
    <property type="entry name" value="MFS_trans_sf"/>
</dbReference>
<dbReference type="EMBL" id="QNSE01000003">
    <property type="protein sequence ID" value="RBP84799.1"/>
    <property type="molecule type" value="Genomic_DNA"/>
</dbReference>
<dbReference type="GO" id="GO:0022857">
    <property type="term" value="F:transmembrane transporter activity"/>
    <property type="evidence" value="ECO:0007669"/>
    <property type="project" value="InterPro"/>
</dbReference>
<feature type="transmembrane region" description="Helical" evidence="6">
    <location>
        <begin position="74"/>
        <end position="92"/>
    </location>
</feature>
<protein>
    <recommendedName>
        <fullName evidence="7">Major facilitator superfamily (MFS) profile domain-containing protein</fullName>
    </recommendedName>
</protein>
<evidence type="ECO:0000256" key="5">
    <source>
        <dbReference type="ARBA" id="ARBA00023136"/>
    </source>
</evidence>
<evidence type="ECO:0000256" key="3">
    <source>
        <dbReference type="ARBA" id="ARBA00022692"/>
    </source>
</evidence>
<dbReference type="InterPro" id="IPR020846">
    <property type="entry name" value="MFS_dom"/>
</dbReference>
<reference evidence="8 9" key="1">
    <citation type="submission" date="2018-06" db="EMBL/GenBank/DDBJ databases">
        <title>Genomic Encyclopedia of Type Strains, Phase III (KMG-III): the genomes of soil and plant-associated and newly described type strains.</title>
        <authorList>
            <person name="Whitman W."/>
        </authorList>
    </citation>
    <scope>NUCLEOTIDE SEQUENCE [LARGE SCALE GENOMIC DNA]</scope>
    <source>
        <strain evidence="8 9">CECT 7377</strain>
    </source>
</reference>
<dbReference type="PANTHER" id="PTHR43124:SF3">
    <property type="entry name" value="CHLORAMPHENICOL EFFLUX PUMP RV0191"/>
    <property type="match status" value="1"/>
</dbReference>
<name>A0A366JEI0_9GAMM</name>
<comment type="caution">
    <text evidence="8">The sequence shown here is derived from an EMBL/GenBank/DDBJ whole genome shotgun (WGS) entry which is preliminary data.</text>
</comment>
<keyword evidence="4 6" id="KW-1133">Transmembrane helix</keyword>
<evidence type="ECO:0000313" key="8">
    <source>
        <dbReference type="EMBL" id="RBP84799.1"/>
    </source>
</evidence>
<dbReference type="AlphaFoldDB" id="A0A366JEI0"/>
<feature type="transmembrane region" description="Helical" evidence="6">
    <location>
        <begin position="47"/>
        <end position="67"/>
    </location>
</feature>
<keyword evidence="9" id="KW-1185">Reference proteome</keyword>
<feature type="domain" description="Major facilitator superfamily (MFS) profile" evidence="7">
    <location>
        <begin position="1"/>
        <end position="95"/>
    </location>
</feature>
<evidence type="ECO:0000256" key="4">
    <source>
        <dbReference type="ARBA" id="ARBA00022989"/>
    </source>
</evidence>
<dbReference type="Gene3D" id="1.20.1250.20">
    <property type="entry name" value="MFS general substrate transporter like domains"/>
    <property type="match status" value="1"/>
</dbReference>
<evidence type="ECO:0000256" key="1">
    <source>
        <dbReference type="ARBA" id="ARBA00004651"/>
    </source>
</evidence>
<proteinExistence type="predicted"/>
<dbReference type="SUPFAM" id="SSF103473">
    <property type="entry name" value="MFS general substrate transporter"/>
    <property type="match status" value="1"/>
</dbReference>
<dbReference type="OrthoDB" id="9788453at2"/>
<evidence type="ECO:0000256" key="2">
    <source>
        <dbReference type="ARBA" id="ARBA00022475"/>
    </source>
</evidence>
<gene>
    <name evidence="8" type="ORF">DFP80_103280</name>
</gene>
<evidence type="ECO:0000256" key="6">
    <source>
        <dbReference type="SAM" id="Phobius"/>
    </source>
</evidence>
<accession>A0A366JEI0</accession>
<evidence type="ECO:0000259" key="7">
    <source>
        <dbReference type="PROSITE" id="PS50850"/>
    </source>
</evidence>
<organism evidence="8 9">
    <name type="scientific">Marinomonas rhizomae</name>
    <dbReference type="NCBI Taxonomy" id="491948"/>
    <lineage>
        <taxon>Bacteria</taxon>
        <taxon>Pseudomonadati</taxon>
        <taxon>Pseudomonadota</taxon>
        <taxon>Gammaproteobacteria</taxon>
        <taxon>Oceanospirillales</taxon>
        <taxon>Oceanospirillaceae</taxon>
        <taxon>Marinomonas</taxon>
    </lineage>
</organism>
<evidence type="ECO:0000313" key="9">
    <source>
        <dbReference type="Proteomes" id="UP000252792"/>
    </source>
</evidence>
<comment type="subcellular location">
    <subcellularLocation>
        <location evidence="1">Cell membrane</location>
        <topology evidence="1">Multi-pass membrane protein</topology>
    </subcellularLocation>
</comment>
<dbReference type="PROSITE" id="PS51257">
    <property type="entry name" value="PROKAR_LIPOPROTEIN"/>
    <property type="match status" value="1"/>
</dbReference>
<feature type="transmembrane region" description="Helical" evidence="6">
    <location>
        <begin position="7"/>
        <end position="27"/>
    </location>
</feature>